<reference evidence="1 2" key="1">
    <citation type="submission" date="2021-12" db="EMBL/GenBank/DDBJ databases">
        <title>Genome sequencing of bacteria with rrn-lacking chromosome and rrn-plasmid.</title>
        <authorList>
            <person name="Anda M."/>
            <person name="Iwasaki W."/>
        </authorList>
    </citation>
    <scope>NUCLEOTIDE SEQUENCE [LARGE SCALE GENOMIC DNA]</scope>
    <source>
        <strain evidence="1 2">NBRC 15940</strain>
    </source>
</reference>
<dbReference type="Proteomes" id="UP001310022">
    <property type="component" value="Unassembled WGS sequence"/>
</dbReference>
<accession>A0AAN4VZZ8</accession>
<dbReference type="AlphaFoldDB" id="A0AAN4VZZ8"/>
<organism evidence="1 2">
    <name type="scientific">Persicobacter diffluens</name>
    <dbReference type="NCBI Taxonomy" id="981"/>
    <lineage>
        <taxon>Bacteria</taxon>
        <taxon>Pseudomonadati</taxon>
        <taxon>Bacteroidota</taxon>
        <taxon>Cytophagia</taxon>
        <taxon>Cytophagales</taxon>
        <taxon>Persicobacteraceae</taxon>
        <taxon>Persicobacter</taxon>
    </lineage>
</organism>
<keyword evidence="2" id="KW-1185">Reference proteome</keyword>
<dbReference type="EMBL" id="BQKE01000002">
    <property type="protein sequence ID" value="GJM63209.1"/>
    <property type="molecule type" value="Genomic_DNA"/>
</dbReference>
<comment type="caution">
    <text evidence="1">The sequence shown here is derived from an EMBL/GenBank/DDBJ whole genome shotgun (WGS) entry which is preliminary data.</text>
</comment>
<gene>
    <name evidence="1" type="ORF">PEDI_37610</name>
</gene>
<name>A0AAN4VZZ8_9BACT</name>
<evidence type="ECO:0000313" key="2">
    <source>
        <dbReference type="Proteomes" id="UP001310022"/>
    </source>
</evidence>
<sequence length="38" mass="4384">MKMMRMADGLSPAGLYLSIMQYRNLICPPKAKRGFKHE</sequence>
<protein>
    <submittedName>
        <fullName evidence="1">Uncharacterized protein</fullName>
    </submittedName>
</protein>
<proteinExistence type="predicted"/>
<evidence type="ECO:0000313" key="1">
    <source>
        <dbReference type="EMBL" id="GJM63209.1"/>
    </source>
</evidence>